<organism evidence="12 13">
    <name type="scientific">Cladophialophora bantiana (strain ATCC 10958 / CBS 173.52 / CDC B-1940 / NIH 8579)</name>
    <name type="common">Xylohypha bantiana</name>
    <dbReference type="NCBI Taxonomy" id="1442370"/>
    <lineage>
        <taxon>Eukaryota</taxon>
        <taxon>Fungi</taxon>
        <taxon>Dikarya</taxon>
        <taxon>Ascomycota</taxon>
        <taxon>Pezizomycotina</taxon>
        <taxon>Eurotiomycetes</taxon>
        <taxon>Chaetothyriomycetidae</taxon>
        <taxon>Chaetothyriales</taxon>
        <taxon>Herpotrichiellaceae</taxon>
        <taxon>Cladophialophora</taxon>
    </lineage>
</organism>
<comment type="similarity">
    <text evidence="2">Belongs to the HAUS1 family.</text>
</comment>
<dbReference type="AlphaFoldDB" id="A0A0D2HF68"/>
<feature type="coiled-coil region" evidence="10">
    <location>
        <begin position="318"/>
        <end position="345"/>
    </location>
</feature>
<dbReference type="Proteomes" id="UP000053789">
    <property type="component" value="Unassembled WGS sequence"/>
</dbReference>
<keyword evidence="8" id="KW-0206">Cytoskeleton</keyword>
<dbReference type="GeneID" id="27703197"/>
<dbReference type="VEuPathDB" id="FungiDB:Z519_10269"/>
<feature type="region of interest" description="Disordered" evidence="11">
    <location>
        <begin position="195"/>
        <end position="224"/>
    </location>
</feature>
<dbReference type="InterPro" id="IPR026243">
    <property type="entry name" value="HAUS1"/>
</dbReference>
<evidence type="ECO:0000256" key="10">
    <source>
        <dbReference type="SAM" id="Coils"/>
    </source>
</evidence>
<evidence type="ECO:0000256" key="8">
    <source>
        <dbReference type="ARBA" id="ARBA00023212"/>
    </source>
</evidence>
<protein>
    <submittedName>
        <fullName evidence="12">Uncharacterized protein</fullName>
    </submittedName>
</protein>
<keyword evidence="5" id="KW-0493">Microtubule</keyword>
<sequence>MQASPSKARAQAIASHSWSVVQSWLARLYHPSPVPAFERNATTLKALQSLMAENIAADRERELLFDAKAEELAADEEVTRLQQHQRETGDDENSASSILSLLETSLAPPSQAALYSLASSVVLLGCLSPPPPLSSSPSSPTPGVLQILTSQIVNIPRQTFAQESQLSSIETLTATLQNQIAQTQQALAAFVERTPTSARPQDDTTSPSFPPTTPSSTPPPLTTVTMTTTAPTTMDYSHLHGLTLQHQRETKQLTLKSAEYRSRIAVLERQQQLASSALEDEPNLTTLAAKQSSLGRKKKQIEALEGRIRHFYGLPPDIDTSRAEVQRAQAELDRLRRRRDELFEAI</sequence>
<dbReference type="GO" id="GO:0051301">
    <property type="term" value="P:cell division"/>
    <property type="evidence" value="ECO:0007669"/>
    <property type="project" value="UniProtKB-KW"/>
</dbReference>
<proteinExistence type="inferred from homology"/>
<evidence type="ECO:0000256" key="5">
    <source>
        <dbReference type="ARBA" id="ARBA00022701"/>
    </source>
</evidence>
<evidence type="ECO:0000256" key="4">
    <source>
        <dbReference type="ARBA" id="ARBA00022618"/>
    </source>
</evidence>
<evidence type="ECO:0000256" key="6">
    <source>
        <dbReference type="ARBA" id="ARBA00022776"/>
    </source>
</evidence>
<dbReference type="GO" id="GO:0005874">
    <property type="term" value="C:microtubule"/>
    <property type="evidence" value="ECO:0007669"/>
    <property type="project" value="UniProtKB-KW"/>
</dbReference>
<dbReference type="Pfam" id="PF25762">
    <property type="entry name" value="HAUS1"/>
    <property type="match status" value="1"/>
</dbReference>
<feature type="region of interest" description="Disordered" evidence="11">
    <location>
        <begin position="76"/>
        <end position="96"/>
    </location>
</feature>
<dbReference type="EMBL" id="KN846996">
    <property type="protein sequence ID" value="KIW89415.1"/>
    <property type="molecule type" value="Genomic_DNA"/>
</dbReference>
<keyword evidence="3" id="KW-0963">Cytoplasm</keyword>
<reference evidence="12" key="1">
    <citation type="submission" date="2015-01" db="EMBL/GenBank/DDBJ databases">
        <title>The Genome Sequence of Cladophialophora bantiana CBS 173.52.</title>
        <authorList>
            <consortium name="The Broad Institute Genomics Platform"/>
            <person name="Cuomo C."/>
            <person name="de Hoog S."/>
            <person name="Gorbushina A."/>
            <person name="Stielow B."/>
            <person name="Teixiera M."/>
            <person name="Abouelleil A."/>
            <person name="Chapman S.B."/>
            <person name="Priest M."/>
            <person name="Young S.K."/>
            <person name="Wortman J."/>
            <person name="Nusbaum C."/>
            <person name="Birren B."/>
        </authorList>
    </citation>
    <scope>NUCLEOTIDE SEQUENCE [LARGE SCALE GENOMIC DNA]</scope>
    <source>
        <strain evidence="12">CBS 173.52</strain>
    </source>
</reference>
<evidence type="ECO:0000256" key="3">
    <source>
        <dbReference type="ARBA" id="ARBA00022490"/>
    </source>
</evidence>
<evidence type="ECO:0000313" key="12">
    <source>
        <dbReference type="EMBL" id="KIW89415.1"/>
    </source>
</evidence>
<name>A0A0D2HF68_CLAB1</name>
<dbReference type="PANTHER" id="PTHR31570">
    <property type="entry name" value="HAUS AUGMIN-LIKE COMPLEX SUBUNIT 1"/>
    <property type="match status" value="1"/>
</dbReference>
<accession>A0A0D2HF68</accession>
<dbReference type="RefSeq" id="XP_016616084.1">
    <property type="nucleotide sequence ID" value="XM_016767986.1"/>
</dbReference>
<evidence type="ECO:0000313" key="13">
    <source>
        <dbReference type="Proteomes" id="UP000053789"/>
    </source>
</evidence>
<evidence type="ECO:0000256" key="9">
    <source>
        <dbReference type="ARBA" id="ARBA00023306"/>
    </source>
</evidence>
<keyword evidence="7 10" id="KW-0175">Coiled coil</keyword>
<gene>
    <name evidence="12" type="ORF">Z519_10269</name>
</gene>
<evidence type="ECO:0000256" key="11">
    <source>
        <dbReference type="SAM" id="MobiDB-lite"/>
    </source>
</evidence>
<keyword evidence="13" id="KW-1185">Reference proteome</keyword>
<keyword evidence="4" id="KW-0132">Cell division</keyword>
<keyword evidence="9" id="KW-0131">Cell cycle</keyword>
<dbReference type="PANTHER" id="PTHR31570:SF1">
    <property type="entry name" value="HAUS AUGMIN-LIKE COMPLEX SUBUNIT 1"/>
    <property type="match status" value="1"/>
</dbReference>
<dbReference type="GO" id="GO:0005819">
    <property type="term" value="C:spindle"/>
    <property type="evidence" value="ECO:0007669"/>
    <property type="project" value="UniProtKB-SubCell"/>
</dbReference>
<dbReference type="OrthoDB" id="5372507at2759"/>
<dbReference type="GO" id="GO:0070652">
    <property type="term" value="C:HAUS complex"/>
    <property type="evidence" value="ECO:0007669"/>
    <property type="project" value="InterPro"/>
</dbReference>
<dbReference type="GO" id="GO:0005829">
    <property type="term" value="C:cytosol"/>
    <property type="evidence" value="ECO:0007669"/>
    <property type="project" value="TreeGrafter"/>
</dbReference>
<evidence type="ECO:0000256" key="1">
    <source>
        <dbReference type="ARBA" id="ARBA00004186"/>
    </source>
</evidence>
<evidence type="ECO:0000256" key="2">
    <source>
        <dbReference type="ARBA" id="ARBA00005479"/>
    </source>
</evidence>
<dbReference type="GO" id="GO:0051225">
    <property type="term" value="P:spindle assembly"/>
    <property type="evidence" value="ECO:0007669"/>
    <property type="project" value="InterPro"/>
</dbReference>
<evidence type="ECO:0000256" key="7">
    <source>
        <dbReference type="ARBA" id="ARBA00023054"/>
    </source>
</evidence>
<comment type="subcellular location">
    <subcellularLocation>
        <location evidence="1">Cytoplasm</location>
        <location evidence="1">Cytoskeleton</location>
        <location evidence="1">Spindle</location>
    </subcellularLocation>
</comment>
<keyword evidence="6" id="KW-0498">Mitosis</keyword>
<feature type="compositionally biased region" description="Pro residues" evidence="11">
    <location>
        <begin position="208"/>
        <end position="221"/>
    </location>
</feature>
<dbReference type="HOGENOM" id="CLU_068908_0_0_1"/>